<dbReference type="InterPro" id="IPR008280">
    <property type="entry name" value="Tub_FtsZ_C"/>
</dbReference>
<accession>A0A1W0ABB3</accession>
<evidence type="ECO:0000256" key="3">
    <source>
        <dbReference type="ARBA" id="ARBA00022741"/>
    </source>
</evidence>
<sequence>MNKHAAADWLGLFLENRSIEMSTLITQVCPMPTAKLVDVKSVYMEKKLHGSRICAVVPSLDPDSGAIDATKQLLASYSSSTSIGRHIIYRGSFSSKDKILQTIERTYPLPSWCLSPSTSSSLSSLPASITVCSNGQTNAISLINVFLRRARKQLDAKAYLHWYERYGIDTSDFMNAFEQCEQIVGEYDELS</sequence>
<dbReference type="GO" id="GO:0005874">
    <property type="term" value="C:microtubule"/>
    <property type="evidence" value="ECO:0007669"/>
    <property type="project" value="UniProtKB-KW"/>
</dbReference>
<comment type="similarity">
    <text evidence="1">Belongs to the tubulin family.</text>
</comment>
<dbReference type="GO" id="GO:0005525">
    <property type="term" value="F:GTP binding"/>
    <property type="evidence" value="ECO:0007669"/>
    <property type="project" value="UniProtKB-KW"/>
</dbReference>
<evidence type="ECO:0000256" key="4">
    <source>
        <dbReference type="ARBA" id="ARBA00023134"/>
    </source>
</evidence>
<evidence type="ECO:0000256" key="1">
    <source>
        <dbReference type="ARBA" id="ARBA00009636"/>
    </source>
</evidence>
<dbReference type="EMBL" id="JNBS01000228">
    <property type="protein sequence ID" value="OQS07572.1"/>
    <property type="molecule type" value="Genomic_DNA"/>
</dbReference>
<dbReference type="STRING" id="74557.A0A1W0ABB3"/>
<keyword evidence="3" id="KW-0547">Nucleotide-binding</keyword>
<name>A0A1W0ABB3_9STRA</name>
<keyword evidence="4" id="KW-0342">GTP-binding</keyword>
<dbReference type="InterPro" id="IPR023123">
    <property type="entry name" value="Tubulin_C"/>
</dbReference>
<gene>
    <name evidence="5" type="ORF">THRCLA_20121</name>
</gene>
<organism evidence="5 6">
    <name type="scientific">Thraustotheca clavata</name>
    <dbReference type="NCBI Taxonomy" id="74557"/>
    <lineage>
        <taxon>Eukaryota</taxon>
        <taxon>Sar</taxon>
        <taxon>Stramenopiles</taxon>
        <taxon>Oomycota</taxon>
        <taxon>Saprolegniomycetes</taxon>
        <taxon>Saprolegniales</taxon>
        <taxon>Achlyaceae</taxon>
        <taxon>Thraustotheca</taxon>
    </lineage>
</organism>
<dbReference type="SUPFAM" id="SSF55307">
    <property type="entry name" value="Tubulin C-terminal domain-like"/>
    <property type="match status" value="1"/>
</dbReference>
<reference evidence="5 6" key="1">
    <citation type="journal article" date="2014" name="Genome Biol. Evol.">
        <title>The secreted proteins of Achlya hypogyna and Thraustotheca clavata identify the ancestral oomycete secretome and reveal gene acquisitions by horizontal gene transfer.</title>
        <authorList>
            <person name="Misner I."/>
            <person name="Blouin N."/>
            <person name="Leonard G."/>
            <person name="Richards T.A."/>
            <person name="Lane C.E."/>
        </authorList>
    </citation>
    <scope>NUCLEOTIDE SEQUENCE [LARGE SCALE GENOMIC DNA]</scope>
    <source>
        <strain evidence="5 6">ATCC 34112</strain>
    </source>
</reference>
<proteinExistence type="inferred from homology"/>
<keyword evidence="2" id="KW-0493">Microtubule</keyword>
<dbReference type="AlphaFoldDB" id="A0A1W0ABB3"/>
<evidence type="ECO:0000313" key="6">
    <source>
        <dbReference type="Proteomes" id="UP000243217"/>
    </source>
</evidence>
<evidence type="ECO:0000313" key="5">
    <source>
        <dbReference type="EMBL" id="OQS07572.1"/>
    </source>
</evidence>
<protein>
    <submittedName>
        <fullName evidence="5">Uncharacterized protein</fullName>
    </submittedName>
</protein>
<dbReference type="Proteomes" id="UP000243217">
    <property type="component" value="Unassembled WGS sequence"/>
</dbReference>
<evidence type="ECO:0000256" key="2">
    <source>
        <dbReference type="ARBA" id="ARBA00022701"/>
    </source>
</evidence>
<comment type="caution">
    <text evidence="5">The sequence shown here is derived from an EMBL/GenBank/DDBJ whole genome shotgun (WGS) entry which is preliminary data.</text>
</comment>
<dbReference type="Gene3D" id="1.10.287.600">
    <property type="entry name" value="Helix hairpin bin"/>
    <property type="match status" value="1"/>
</dbReference>
<dbReference type="OrthoDB" id="2588702at2759"/>
<keyword evidence="6" id="KW-1185">Reference proteome</keyword>